<accession>A0ABW1AA54</accession>
<evidence type="ECO:0000313" key="1">
    <source>
        <dbReference type="EMBL" id="MFC5751458.1"/>
    </source>
</evidence>
<reference evidence="2" key="1">
    <citation type="journal article" date="2019" name="Int. J. Syst. Evol. Microbiol.">
        <title>The Global Catalogue of Microorganisms (GCM) 10K type strain sequencing project: providing services to taxonomists for standard genome sequencing and annotation.</title>
        <authorList>
            <consortium name="The Broad Institute Genomics Platform"/>
            <consortium name="The Broad Institute Genome Sequencing Center for Infectious Disease"/>
            <person name="Wu L."/>
            <person name="Ma J."/>
        </authorList>
    </citation>
    <scope>NUCLEOTIDE SEQUENCE [LARGE SCALE GENOMIC DNA]</scope>
    <source>
        <strain evidence="2">KCTC 42087</strain>
    </source>
</reference>
<evidence type="ECO:0000313" key="2">
    <source>
        <dbReference type="Proteomes" id="UP001596074"/>
    </source>
</evidence>
<dbReference type="EMBL" id="JBHSON010000070">
    <property type="protein sequence ID" value="MFC5751458.1"/>
    <property type="molecule type" value="Genomic_DNA"/>
</dbReference>
<dbReference type="SUPFAM" id="SSF56112">
    <property type="entry name" value="Protein kinase-like (PK-like)"/>
    <property type="match status" value="1"/>
</dbReference>
<proteinExistence type="predicted"/>
<dbReference type="RefSeq" id="WP_378287375.1">
    <property type="nucleotide sequence ID" value="NZ_JBHSON010000070.1"/>
</dbReference>
<protein>
    <submittedName>
        <fullName evidence="1">Phosphotransferase</fullName>
    </submittedName>
</protein>
<gene>
    <name evidence="1" type="ORF">ACFPZN_38065</name>
</gene>
<organism evidence="1 2">
    <name type="scientific">Actinomadura rugatobispora</name>
    <dbReference type="NCBI Taxonomy" id="1994"/>
    <lineage>
        <taxon>Bacteria</taxon>
        <taxon>Bacillati</taxon>
        <taxon>Actinomycetota</taxon>
        <taxon>Actinomycetes</taxon>
        <taxon>Streptosporangiales</taxon>
        <taxon>Thermomonosporaceae</taxon>
        <taxon>Actinomadura</taxon>
    </lineage>
</organism>
<keyword evidence="2" id="KW-1185">Reference proteome</keyword>
<dbReference type="Proteomes" id="UP001596074">
    <property type="component" value="Unassembled WGS sequence"/>
</dbReference>
<dbReference type="InterPro" id="IPR011009">
    <property type="entry name" value="Kinase-like_dom_sf"/>
</dbReference>
<sequence>MRSAFTAATTRLELTPLDQTPKVWGHSGRTLSGPVTTHSGRAWLRLLEAPAGKEGGKLWTGTQQATTLLPTQIPRPRLLRTTHWTHDAHVYRAELTTYEPTPVCSPTPDLTEPITLPDAWWTQLRQATDALSTTPAPHDRQPVISQEYIHRTIPRYLGDIGIDTAVQRWSLAHGDLHWANLTSPKLTILDWEGFGPAPHGFDAAHLHAYTLPNPELAARVHHNFADILTTPQGRLARLTVAAILLQAADRDPTHARLAPHIRKHVHQLLASAI</sequence>
<name>A0ABW1AA54_9ACTN</name>
<comment type="caution">
    <text evidence="1">The sequence shown here is derived from an EMBL/GenBank/DDBJ whole genome shotgun (WGS) entry which is preliminary data.</text>
</comment>